<gene>
    <name evidence="1" type="ORF">MM415B02182_0002</name>
</gene>
<evidence type="ECO:0000313" key="1">
    <source>
        <dbReference type="EMBL" id="QJA85711.1"/>
    </source>
</evidence>
<dbReference type="EMBL" id="MT142591">
    <property type="protein sequence ID" value="QJA85711.1"/>
    <property type="molecule type" value="Genomic_DNA"/>
</dbReference>
<organism evidence="1">
    <name type="scientific">viral metagenome</name>
    <dbReference type="NCBI Taxonomy" id="1070528"/>
    <lineage>
        <taxon>unclassified sequences</taxon>
        <taxon>metagenomes</taxon>
        <taxon>organismal metagenomes</taxon>
    </lineage>
</organism>
<reference evidence="1" key="1">
    <citation type="submission" date="2020-03" db="EMBL/GenBank/DDBJ databases">
        <title>The deep terrestrial virosphere.</title>
        <authorList>
            <person name="Holmfeldt K."/>
            <person name="Nilsson E."/>
            <person name="Simone D."/>
            <person name="Lopez-Fernandez M."/>
            <person name="Wu X."/>
            <person name="de Brujin I."/>
            <person name="Lundin D."/>
            <person name="Andersson A."/>
            <person name="Bertilsson S."/>
            <person name="Dopson M."/>
        </authorList>
    </citation>
    <scope>NUCLEOTIDE SEQUENCE</scope>
    <source>
        <strain evidence="1">MM415B02182</strain>
    </source>
</reference>
<proteinExistence type="predicted"/>
<accession>A0A6M3KVW0</accession>
<sequence length="75" mass="8684">MDDKEKIKSLEREVELLEKIIELQWVSNPNYIYVYPLYPVYPQPYVPPPYVQPYIPITPYYGTTTGAGGMVGGYH</sequence>
<protein>
    <submittedName>
        <fullName evidence="1">Uncharacterized protein</fullName>
    </submittedName>
</protein>
<dbReference type="AlphaFoldDB" id="A0A6M3KVW0"/>
<name>A0A6M3KVW0_9ZZZZ</name>